<accession>A0A843TWY6</accession>
<dbReference type="AlphaFoldDB" id="A0A843TWY6"/>
<evidence type="ECO:0000313" key="2">
    <source>
        <dbReference type="Proteomes" id="UP000652761"/>
    </source>
</evidence>
<organism evidence="1 2">
    <name type="scientific">Colocasia esculenta</name>
    <name type="common">Wild taro</name>
    <name type="synonym">Arum esculentum</name>
    <dbReference type="NCBI Taxonomy" id="4460"/>
    <lineage>
        <taxon>Eukaryota</taxon>
        <taxon>Viridiplantae</taxon>
        <taxon>Streptophyta</taxon>
        <taxon>Embryophyta</taxon>
        <taxon>Tracheophyta</taxon>
        <taxon>Spermatophyta</taxon>
        <taxon>Magnoliopsida</taxon>
        <taxon>Liliopsida</taxon>
        <taxon>Araceae</taxon>
        <taxon>Aroideae</taxon>
        <taxon>Colocasieae</taxon>
        <taxon>Colocasia</taxon>
    </lineage>
</organism>
<keyword evidence="2" id="KW-1185">Reference proteome</keyword>
<name>A0A843TWY6_COLES</name>
<proteinExistence type="predicted"/>
<protein>
    <submittedName>
        <fullName evidence="1">Uncharacterized protein</fullName>
    </submittedName>
</protein>
<dbReference type="Proteomes" id="UP000652761">
    <property type="component" value="Unassembled WGS sequence"/>
</dbReference>
<dbReference type="EMBL" id="NMUH01000190">
    <property type="protein sequence ID" value="MQL74060.1"/>
    <property type="molecule type" value="Genomic_DNA"/>
</dbReference>
<comment type="caution">
    <text evidence="1">The sequence shown here is derived from an EMBL/GenBank/DDBJ whole genome shotgun (WGS) entry which is preliminary data.</text>
</comment>
<reference evidence="1" key="1">
    <citation type="submission" date="2017-07" db="EMBL/GenBank/DDBJ databases">
        <title>Taro Niue Genome Assembly and Annotation.</title>
        <authorList>
            <person name="Atibalentja N."/>
            <person name="Keating K."/>
            <person name="Fields C.J."/>
        </authorList>
    </citation>
    <scope>NUCLEOTIDE SEQUENCE</scope>
    <source>
        <strain evidence="1">Niue_2</strain>
        <tissue evidence="1">Leaf</tissue>
    </source>
</reference>
<sequence>MFPLAEKFKMWIYVKKVAWLPLVSALLVMAHAHGGFGLYRSLSLPPFRRCLPLPHFRGSLPLPPLNSFLYLSLYSRYLPLPALRTLRRHLHLL</sequence>
<evidence type="ECO:0000313" key="1">
    <source>
        <dbReference type="EMBL" id="MQL74060.1"/>
    </source>
</evidence>
<gene>
    <name evidence="1" type="ORF">Taro_006418</name>
</gene>